<keyword evidence="3" id="KW-1185">Reference proteome</keyword>
<dbReference type="EMBL" id="JFBX01000180">
    <property type="protein sequence ID" value="KXH46844.1"/>
    <property type="molecule type" value="Genomic_DNA"/>
</dbReference>
<feature type="region of interest" description="Disordered" evidence="1">
    <location>
        <begin position="31"/>
        <end position="85"/>
    </location>
</feature>
<protein>
    <submittedName>
        <fullName evidence="2">Uncharacterized protein</fullName>
    </submittedName>
</protein>
<name>A0A135TFD5_9PEZI</name>
<feature type="region of interest" description="Disordered" evidence="1">
    <location>
        <begin position="190"/>
        <end position="213"/>
    </location>
</feature>
<comment type="caution">
    <text evidence="2">The sequence shown here is derived from an EMBL/GenBank/DDBJ whole genome shotgun (WGS) entry which is preliminary data.</text>
</comment>
<feature type="compositionally biased region" description="Polar residues" evidence="1">
    <location>
        <begin position="67"/>
        <end position="82"/>
    </location>
</feature>
<evidence type="ECO:0000313" key="3">
    <source>
        <dbReference type="Proteomes" id="UP000070328"/>
    </source>
</evidence>
<evidence type="ECO:0000313" key="2">
    <source>
        <dbReference type="EMBL" id="KXH46844.1"/>
    </source>
</evidence>
<organism evidence="2 3">
    <name type="scientific">Colletotrichum simmondsii</name>
    <dbReference type="NCBI Taxonomy" id="703756"/>
    <lineage>
        <taxon>Eukaryota</taxon>
        <taxon>Fungi</taxon>
        <taxon>Dikarya</taxon>
        <taxon>Ascomycota</taxon>
        <taxon>Pezizomycotina</taxon>
        <taxon>Sordariomycetes</taxon>
        <taxon>Hypocreomycetidae</taxon>
        <taxon>Glomerellales</taxon>
        <taxon>Glomerellaceae</taxon>
        <taxon>Colletotrichum</taxon>
        <taxon>Colletotrichum acutatum species complex</taxon>
    </lineage>
</organism>
<evidence type="ECO:0000256" key="1">
    <source>
        <dbReference type="SAM" id="MobiDB-lite"/>
    </source>
</evidence>
<dbReference type="Proteomes" id="UP000070328">
    <property type="component" value="Unassembled WGS sequence"/>
</dbReference>
<feature type="compositionally biased region" description="Polar residues" evidence="1">
    <location>
        <begin position="196"/>
        <end position="205"/>
    </location>
</feature>
<accession>A0A135TFD5</accession>
<sequence length="213" mass="23422">MAHGGNGPWQLPYLRQLQPFEIVASLLDSNDHKKAEPQAQPGKTRILDGNHPPGPLHYSLTAPPSKVPSNSLASTSHNTTSPHKPKATTIHLNVVYATLDYLPTPDYATLYVTTGTNLVRSQIPPCPGSRLVWSHLARRRLLPLPRRIRRFCCDVLLLRRPFFLSNPNSPGFSPPSTDVMGCESTSCPGRRGYTHSHGSNNSNTGHTRHGSIE</sequence>
<dbReference type="AlphaFoldDB" id="A0A135TFD5"/>
<gene>
    <name evidence="2" type="ORF">CSIM01_12669</name>
</gene>
<reference evidence="2 3" key="1">
    <citation type="submission" date="2014-02" db="EMBL/GenBank/DDBJ databases">
        <title>The genome sequence of Colletotrichum simmondsii CBS122122.</title>
        <authorList>
            <person name="Baroncelli R."/>
            <person name="Thon M.R."/>
        </authorList>
    </citation>
    <scope>NUCLEOTIDE SEQUENCE [LARGE SCALE GENOMIC DNA]</scope>
    <source>
        <strain evidence="2 3">CBS122122</strain>
    </source>
</reference>
<proteinExistence type="predicted"/>